<organism evidence="2 3">
    <name type="scientific">Rangifer tarandus platyrhynchus</name>
    <name type="common">Svalbard reindeer</name>
    <dbReference type="NCBI Taxonomy" id="3082113"/>
    <lineage>
        <taxon>Eukaryota</taxon>
        <taxon>Metazoa</taxon>
        <taxon>Chordata</taxon>
        <taxon>Craniata</taxon>
        <taxon>Vertebrata</taxon>
        <taxon>Euteleostomi</taxon>
        <taxon>Mammalia</taxon>
        <taxon>Eutheria</taxon>
        <taxon>Laurasiatheria</taxon>
        <taxon>Artiodactyla</taxon>
        <taxon>Ruminantia</taxon>
        <taxon>Pecora</taxon>
        <taxon>Cervidae</taxon>
        <taxon>Odocoileinae</taxon>
        <taxon>Rangifer</taxon>
    </lineage>
</organism>
<name>A0ABN8YW48_RANTA</name>
<proteinExistence type="predicted"/>
<gene>
    <name evidence="2" type="ORF">MRATA1EN1_LOCUS12881</name>
</gene>
<protein>
    <submittedName>
        <fullName evidence="2">Uncharacterized protein</fullName>
    </submittedName>
</protein>
<feature type="region of interest" description="Disordered" evidence="1">
    <location>
        <begin position="45"/>
        <end position="73"/>
    </location>
</feature>
<reference evidence="2" key="1">
    <citation type="submission" date="2023-04" db="EMBL/GenBank/DDBJ databases">
        <authorList>
            <consortium name="ELIXIR-Norway"/>
        </authorList>
    </citation>
    <scope>NUCLEOTIDE SEQUENCE [LARGE SCALE GENOMIC DNA]</scope>
</reference>
<sequence length="125" mass="13910">MYGCDVPPGQPGPGDAWQQQAIRHTSGPRSCPAWRACPLRRGVLAPNTPQVPAALPRSPHPPPAHPPGGSRLLPMAQEHFRGTRDRRKRFLLQRCSALVWQLQEGRPKTQWSSLYLDPSSESLLH</sequence>
<evidence type="ECO:0000313" key="3">
    <source>
        <dbReference type="Proteomes" id="UP001176941"/>
    </source>
</evidence>
<accession>A0ABN8YW48</accession>
<keyword evidence="3" id="KW-1185">Reference proteome</keyword>
<dbReference type="Proteomes" id="UP001176941">
    <property type="component" value="Chromosome 21"/>
</dbReference>
<dbReference type="EMBL" id="OX459957">
    <property type="protein sequence ID" value="CAI9163919.1"/>
    <property type="molecule type" value="Genomic_DNA"/>
</dbReference>
<evidence type="ECO:0000256" key="1">
    <source>
        <dbReference type="SAM" id="MobiDB-lite"/>
    </source>
</evidence>
<evidence type="ECO:0000313" key="2">
    <source>
        <dbReference type="EMBL" id="CAI9163919.1"/>
    </source>
</evidence>